<gene>
    <name evidence="7" type="ORF">brsh051_28690</name>
</gene>
<feature type="transmembrane region" description="Helical" evidence="6">
    <location>
        <begin position="46"/>
        <end position="68"/>
    </location>
</feature>
<accession>A0AAN0K820</accession>
<reference evidence="7" key="1">
    <citation type="journal article" date="2024" name="Int. J. Syst. Evol. Microbiol.">
        <title>Brooklawnia propionicigenes sp. nov., a facultatively anaerobic, propionate-producing bacterium isolated from a methanogenic reactor treating waste from cattle farms.</title>
        <authorList>
            <person name="Akita Y."/>
            <person name="Ueki A."/>
            <person name="Tonouchi A."/>
            <person name="Sugawara Y."/>
            <person name="Honma S."/>
            <person name="Kaku N."/>
            <person name="Ueki K."/>
        </authorList>
    </citation>
    <scope>NUCLEOTIDE SEQUENCE</scope>
    <source>
        <strain evidence="7">SH051</strain>
    </source>
</reference>
<evidence type="ECO:0000256" key="3">
    <source>
        <dbReference type="ARBA" id="ARBA00022692"/>
    </source>
</evidence>
<keyword evidence="2" id="KW-1003">Cell membrane</keyword>
<dbReference type="GO" id="GO:0005886">
    <property type="term" value="C:plasma membrane"/>
    <property type="evidence" value="ECO:0007669"/>
    <property type="project" value="UniProtKB-SubCell"/>
</dbReference>
<evidence type="ECO:0000256" key="6">
    <source>
        <dbReference type="SAM" id="Phobius"/>
    </source>
</evidence>
<feature type="transmembrane region" description="Helical" evidence="6">
    <location>
        <begin position="113"/>
        <end position="136"/>
    </location>
</feature>
<dbReference type="Proteomes" id="UP001431656">
    <property type="component" value="Chromosome"/>
</dbReference>
<evidence type="ECO:0000256" key="2">
    <source>
        <dbReference type="ARBA" id="ARBA00022475"/>
    </source>
</evidence>
<dbReference type="RefSeq" id="WP_286266224.1">
    <property type="nucleotide sequence ID" value="NZ_AP028056.1"/>
</dbReference>
<dbReference type="NCBIfam" id="TIGR00765">
    <property type="entry name" value="yihY_not_rbn"/>
    <property type="match status" value="1"/>
</dbReference>
<sequence>MTSHAPEPDEPPAAKPERVRMDLKSWLYTITATIQRFLRNQGTDMAAALTYYTVLTIFPALLCIVSLMKLSGIGDVLVPKLTGLISQASSDEFLTDTLVGLIESFFSSAGAGLGLAIGILAAAWAASGYVAAFTRVMNRAYRVLEGRNPVRLKAQQFALTIILLICMSTLLLALVVSGDVAGWIAGQFAALSGVVHLWDRLRWPITIALVMVLIDVLYYFCPNVRFPRFRPLSYGSIVAALAGIIAVVGFRFYAANFGSYDATYGALAGAIIALWLIWLTNLALVAGAHLDLEVLRTRQLLQGLPAERAPVLPPKSAKGIDKKIGRDNKLAAKGNELRLRGQ</sequence>
<name>A0AAN0K820_9ACTN</name>
<dbReference type="PIRSF" id="PIRSF035875">
    <property type="entry name" value="RNase_BN"/>
    <property type="match status" value="1"/>
</dbReference>
<proteinExistence type="predicted"/>
<dbReference type="AlphaFoldDB" id="A0AAN0K820"/>
<evidence type="ECO:0000256" key="5">
    <source>
        <dbReference type="ARBA" id="ARBA00023136"/>
    </source>
</evidence>
<evidence type="ECO:0000256" key="4">
    <source>
        <dbReference type="ARBA" id="ARBA00022989"/>
    </source>
</evidence>
<organism evidence="7 8">
    <name type="scientific">Brooklawnia propionicigenes</name>
    <dbReference type="NCBI Taxonomy" id="3041175"/>
    <lineage>
        <taxon>Bacteria</taxon>
        <taxon>Bacillati</taxon>
        <taxon>Actinomycetota</taxon>
        <taxon>Actinomycetes</taxon>
        <taxon>Propionibacteriales</taxon>
        <taxon>Propionibacteriaceae</taxon>
        <taxon>Brooklawnia</taxon>
    </lineage>
</organism>
<dbReference type="EMBL" id="AP028056">
    <property type="protein sequence ID" value="BEH03588.1"/>
    <property type="molecule type" value="Genomic_DNA"/>
</dbReference>
<dbReference type="KEGG" id="broo:brsh051_28690"/>
<protein>
    <submittedName>
        <fullName evidence="7">YihY/virulence factor BrkB family protein</fullName>
    </submittedName>
</protein>
<keyword evidence="3 6" id="KW-0812">Transmembrane</keyword>
<evidence type="ECO:0000313" key="7">
    <source>
        <dbReference type="EMBL" id="BEH03588.1"/>
    </source>
</evidence>
<dbReference type="InterPro" id="IPR017039">
    <property type="entry name" value="Virul_fac_BrkB"/>
</dbReference>
<comment type="subcellular location">
    <subcellularLocation>
        <location evidence="1">Cell membrane</location>
        <topology evidence="1">Multi-pass membrane protein</topology>
    </subcellularLocation>
</comment>
<dbReference type="PANTHER" id="PTHR30213">
    <property type="entry name" value="INNER MEMBRANE PROTEIN YHJD"/>
    <property type="match status" value="1"/>
</dbReference>
<keyword evidence="4 6" id="KW-1133">Transmembrane helix</keyword>
<keyword evidence="5 6" id="KW-0472">Membrane</keyword>
<feature type="transmembrane region" description="Helical" evidence="6">
    <location>
        <begin position="201"/>
        <end position="220"/>
    </location>
</feature>
<dbReference type="PANTHER" id="PTHR30213:SF0">
    <property type="entry name" value="UPF0761 MEMBRANE PROTEIN YIHY"/>
    <property type="match status" value="1"/>
</dbReference>
<feature type="transmembrane region" description="Helical" evidence="6">
    <location>
        <begin position="157"/>
        <end position="181"/>
    </location>
</feature>
<evidence type="ECO:0000256" key="1">
    <source>
        <dbReference type="ARBA" id="ARBA00004651"/>
    </source>
</evidence>
<feature type="transmembrane region" description="Helical" evidence="6">
    <location>
        <begin position="232"/>
        <end position="254"/>
    </location>
</feature>
<keyword evidence="8" id="KW-1185">Reference proteome</keyword>
<evidence type="ECO:0000313" key="8">
    <source>
        <dbReference type="Proteomes" id="UP001431656"/>
    </source>
</evidence>
<dbReference type="Pfam" id="PF03631">
    <property type="entry name" value="Virul_fac_BrkB"/>
    <property type="match status" value="1"/>
</dbReference>
<feature type="transmembrane region" description="Helical" evidence="6">
    <location>
        <begin position="266"/>
        <end position="290"/>
    </location>
</feature>